<evidence type="ECO:0000256" key="6">
    <source>
        <dbReference type="ARBA" id="ARBA00022822"/>
    </source>
</evidence>
<keyword evidence="8 9" id="KW-0413">Isomerase</keyword>
<evidence type="ECO:0000256" key="8">
    <source>
        <dbReference type="ARBA" id="ARBA00023235"/>
    </source>
</evidence>
<comment type="pathway">
    <text evidence="2 9">Amino-acid biosynthesis; L-tryptophan biosynthesis; L-tryptophan from chorismate: step 3/5.</text>
</comment>
<dbReference type="EMBL" id="QLIX01000015">
    <property type="protein sequence ID" value="RAI57704.1"/>
    <property type="molecule type" value="Genomic_DNA"/>
</dbReference>
<dbReference type="EC" id="5.3.1.24" evidence="3 9"/>
<feature type="compositionally biased region" description="Low complexity" evidence="10">
    <location>
        <begin position="238"/>
        <end position="250"/>
    </location>
</feature>
<comment type="similarity">
    <text evidence="9">Belongs to the TrpF family.</text>
</comment>
<gene>
    <name evidence="9" type="primary">trpF</name>
    <name evidence="12" type="ORF">DOO78_17805</name>
</gene>
<keyword evidence="6 9" id="KW-0822">Tryptophan biosynthesis</keyword>
<keyword evidence="7 9" id="KW-0057">Aromatic amino acid biosynthesis</keyword>
<evidence type="ECO:0000256" key="10">
    <source>
        <dbReference type="SAM" id="MobiDB-lite"/>
    </source>
</evidence>
<evidence type="ECO:0000256" key="9">
    <source>
        <dbReference type="HAMAP-Rule" id="MF_00135"/>
    </source>
</evidence>
<sequence length="250" mass="25151">MLVKICGVKDAAGFDAALAAGADLLGFVFYPPSPRAVTPEQAASLSRRATGGPLRVGLFVDPEDALLAAALAALPLDLIQLHGEETPARAAAIRARFGRPVMKALGIARPADLARLADYAPAVDRFLLDAKPPPGASLPGGNAAAFDWRIVAGQPIPRPWLLAGGLTPATVAEALRQSGAPGVDVSSGVERARGVKDPALIAAFVAAARRGEDAAARRGEDAAARRGEDAAARGGAGAAAPGSVRGAAAL</sequence>
<evidence type="ECO:0000256" key="1">
    <source>
        <dbReference type="ARBA" id="ARBA00001164"/>
    </source>
</evidence>
<dbReference type="PANTHER" id="PTHR42894:SF1">
    <property type="entry name" value="N-(5'-PHOSPHORIBOSYL)ANTHRANILATE ISOMERASE"/>
    <property type="match status" value="1"/>
</dbReference>
<dbReference type="UniPathway" id="UPA00035">
    <property type="reaction ID" value="UER00042"/>
</dbReference>
<evidence type="ECO:0000313" key="13">
    <source>
        <dbReference type="Proteomes" id="UP000249065"/>
    </source>
</evidence>
<feature type="region of interest" description="Disordered" evidence="10">
    <location>
        <begin position="215"/>
        <end position="250"/>
    </location>
</feature>
<dbReference type="GO" id="GO:0004640">
    <property type="term" value="F:phosphoribosylanthranilate isomerase activity"/>
    <property type="evidence" value="ECO:0007669"/>
    <property type="project" value="UniProtKB-UniRule"/>
</dbReference>
<evidence type="ECO:0000256" key="4">
    <source>
        <dbReference type="ARBA" id="ARBA00022272"/>
    </source>
</evidence>
<reference evidence="13" key="1">
    <citation type="submission" date="2018-06" db="EMBL/GenBank/DDBJ databases">
        <authorList>
            <person name="Khan S.A."/>
        </authorList>
    </citation>
    <scope>NUCLEOTIDE SEQUENCE [LARGE SCALE GENOMIC DNA]</scope>
    <source>
        <strain evidence="13">DB-1506</strain>
    </source>
</reference>
<dbReference type="OrthoDB" id="9796196at2"/>
<dbReference type="PANTHER" id="PTHR42894">
    <property type="entry name" value="N-(5'-PHOSPHORIBOSYL)ANTHRANILATE ISOMERASE"/>
    <property type="match status" value="1"/>
</dbReference>
<dbReference type="Gene3D" id="3.20.20.70">
    <property type="entry name" value="Aldolase class I"/>
    <property type="match status" value="1"/>
</dbReference>
<feature type="domain" description="N-(5'phosphoribosyl) anthranilate isomerase (PRAI)" evidence="11">
    <location>
        <begin position="3"/>
        <end position="206"/>
    </location>
</feature>
<name>A0A327M5W6_9PROT</name>
<keyword evidence="13" id="KW-1185">Reference proteome</keyword>
<dbReference type="SUPFAM" id="SSF51366">
    <property type="entry name" value="Ribulose-phoshate binding barrel"/>
    <property type="match status" value="1"/>
</dbReference>
<dbReference type="InterPro" id="IPR013785">
    <property type="entry name" value="Aldolase_TIM"/>
</dbReference>
<feature type="compositionally biased region" description="Basic and acidic residues" evidence="10">
    <location>
        <begin position="215"/>
        <end position="231"/>
    </location>
</feature>
<evidence type="ECO:0000313" key="12">
    <source>
        <dbReference type="EMBL" id="RAI57704.1"/>
    </source>
</evidence>
<evidence type="ECO:0000256" key="5">
    <source>
        <dbReference type="ARBA" id="ARBA00022605"/>
    </source>
</evidence>
<dbReference type="HAMAP" id="MF_00135">
    <property type="entry name" value="PRAI"/>
    <property type="match status" value="1"/>
</dbReference>
<dbReference type="Pfam" id="PF00697">
    <property type="entry name" value="PRAI"/>
    <property type="match status" value="1"/>
</dbReference>
<organism evidence="12 13">
    <name type="scientific">Roseicella frigidaeris</name>
    <dbReference type="NCBI Taxonomy" id="2230885"/>
    <lineage>
        <taxon>Bacteria</taxon>
        <taxon>Pseudomonadati</taxon>
        <taxon>Pseudomonadota</taxon>
        <taxon>Alphaproteobacteria</taxon>
        <taxon>Acetobacterales</taxon>
        <taxon>Roseomonadaceae</taxon>
        <taxon>Roseicella</taxon>
    </lineage>
</organism>
<dbReference type="NCBIfam" id="NF002295">
    <property type="entry name" value="PRK01222.1-1"/>
    <property type="match status" value="1"/>
</dbReference>
<keyword evidence="5 9" id="KW-0028">Amino-acid biosynthesis</keyword>
<dbReference type="InterPro" id="IPR001240">
    <property type="entry name" value="PRAI_dom"/>
</dbReference>
<proteinExistence type="inferred from homology"/>
<comment type="catalytic activity">
    <reaction evidence="1 9">
        <text>N-(5-phospho-beta-D-ribosyl)anthranilate = 1-(2-carboxyphenylamino)-1-deoxy-D-ribulose 5-phosphate</text>
        <dbReference type="Rhea" id="RHEA:21540"/>
        <dbReference type="ChEBI" id="CHEBI:18277"/>
        <dbReference type="ChEBI" id="CHEBI:58613"/>
        <dbReference type="EC" id="5.3.1.24"/>
    </reaction>
</comment>
<evidence type="ECO:0000256" key="7">
    <source>
        <dbReference type="ARBA" id="ARBA00023141"/>
    </source>
</evidence>
<dbReference type="InterPro" id="IPR011060">
    <property type="entry name" value="RibuloseP-bd_barrel"/>
</dbReference>
<protein>
    <recommendedName>
        <fullName evidence="4 9">N-(5'-phosphoribosyl)anthranilate isomerase</fullName>
        <shortName evidence="9">PRAI</shortName>
        <ecNumber evidence="3 9">5.3.1.24</ecNumber>
    </recommendedName>
</protein>
<evidence type="ECO:0000259" key="11">
    <source>
        <dbReference type="Pfam" id="PF00697"/>
    </source>
</evidence>
<dbReference type="InterPro" id="IPR044643">
    <property type="entry name" value="TrpF_fam"/>
</dbReference>
<accession>A0A327M5W6</accession>
<dbReference type="Proteomes" id="UP000249065">
    <property type="component" value="Unassembled WGS sequence"/>
</dbReference>
<comment type="caution">
    <text evidence="12">The sequence shown here is derived from an EMBL/GenBank/DDBJ whole genome shotgun (WGS) entry which is preliminary data.</text>
</comment>
<dbReference type="AlphaFoldDB" id="A0A327M5W6"/>
<dbReference type="CDD" id="cd00405">
    <property type="entry name" value="PRAI"/>
    <property type="match status" value="1"/>
</dbReference>
<evidence type="ECO:0000256" key="3">
    <source>
        <dbReference type="ARBA" id="ARBA00012572"/>
    </source>
</evidence>
<dbReference type="GO" id="GO:0000162">
    <property type="term" value="P:L-tryptophan biosynthetic process"/>
    <property type="evidence" value="ECO:0007669"/>
    <property type="project" value="UniProtKB-UniRule"/>
</dbReference>
<evidence type="ECO:0000256" key="2">
    <source>
        <dbReference type="ARBA" id="ARBA00004664"/>
    </source>
</evidence>